<protein>
    <submittedName>
        <fullName evidence="2">Uncharacterized protein</fullName>
    </submittedName>
</protein>
<proteinExistence type="predicted"/>
<feature type="transmembrane region" description="Helical" evidence="1">
    <location>
        <begin position="26"/>
        <end position="49"/>
    </location>
</feature>
<dbReference type="AlphaFoldDB" id="A0AAJ0HIR3"/>
<keyword evidence="1" id="KW-1133">Transmembrane helix</keyword>
<dbReference type="Proteomes" id="UP001275084">
    <property type="component" value="Unassembled WGS sequence"/>
</dbReference>
<evidence type="ECO:0000313" key="2">
    <source>
        <dbReference type="EMBL" id="KAK3353119.1"/>
    </source>
</evidence>
<organism evidence="2 3">
    <name type="scientific">Lasiosphaeria hispida</name>
    <dbReference type="NCBI Taxonomy" id="260671"/>
    <lineage>
        <taxon>Eukaryota</taxon>
        <taxon>Fungi</taxon>
        <taxon>Dikarya</taxon>
        <taxon>Ascomycota</taxon>
        <taxon>Pezizomycotina</taxon>
        <taxon>Sordariomycetes</taxon>
        <taxon>Sordariomycetidae</taxon>
        <taxon>Sordariales</taxon>
        <taxon>Lasiosphaeriaceae</taxon>
        <taxon>Lasiosphaeria</taxon>
    </lineage>
</organism>
<reference evidence="2" key="2">
    <citation type="submission" date="2023-06" db="EMBL/GenBank/DDBJ databases">
        <authorList>
            <consortium name="Lawrence Berkeley National Laboratory"/>
            <person name="Haridas S."/>
            <person name="Hensen N."/>
            <person name="Bonometti L."/>
            <person name="Westerberg I."/>
            <person name="Brannstrom I.O."/>
            <person name="Guillou S."/>
            <person name="Cros-Aarteil S."/>
            <person name="Calhoun S."/>
            <person name="Kuo A."/>
            <person name="Mondo S."/>
            <person name="Pangilinan J."/>
            <person name="Riley R."/>
            <person name="Labutti K."/>
            <person name="Andreopoulos B."/>
            <person name="Lipzen A."/>
            <person name="Chen C."/>
            <person name="Yanf M."/>
            <person name="Daum C."/>
            <person name="Ng V."/>
            <person name="Clum A."/>
            <person name="Steindorff A."/>
            <person name="Ohm R."/>
            <person name="Martin F."/>
            <person name="Silar P."/>
            <person name="Natvig D."/>
            <person name="Lalanne C."/>
            <person name="Gautier V."/>
            <person name="Ament-Velasquez S.L."/>
            <person name="Kruys A."/>
            <person name="Hutchinson M.I."/>
            <person name="Powell A.J."/>
            <person name="Barry K."/>
            <person name="Miller A.N."/>
            <person name="Grigoriev I.V."/>
            <person name="Debuchy R."/>
            <person name="Gladieux P."/>
            <person name="Thoren M.H."/>
            <person name="Johannesson H."/>
        </authorList>
    </citation>
    <scope>NUCLEOTIDE SEQUENCE</scope>
    <source>
        <strain evidence="2">CBS 955.72</strain>
    </source>
</reference>
<keyword evidence="3" id="KW-1185">Reference proteome</keyword>
<sequence length="121" mass="13051">MCQPDQYPRALTPDSSLINLPDALRALGSGVSAVSSALFWCTALPLVTITDLNQKTGRYEHRTYRPSGPVRCLATSSVAIGLLVPTITIFFYYTERQARAISAFGITTTAVIGNSKSIRLG</sequence>
<comment type="caution">
    <text evidence="2">The sequence shown here is derived from an EMBL/GenBank/DDBJ whole genome shotgun (WGS) entry which is preliminary data.</text>
</comment>
<reference evidence="2" key="1">
    <citation type="journal article" date="2023" name="Mol. Phylogenet. Evol.">
        <title>Genome-scale phylogeny and comparative genomics of the fungal order Sordariales.</title>
        <authorList>
            <person name="Hensen N."/>
            <person name="Bonometti L."/>
            <person name="Westerberg I."/>
            <person name="Brannstrom I.O."/>
            <person name="Guillou S."/>
            <person name="Cros-Aarteil S."/>
            <person name="Calhoun S."/>
            <person name="Haridas S."/>
            <person name="Kuo A."/>
            <person name="Mondo S."/>
            <person name="Pangilinan J."/>
            <person name="Riley R."/>
            <person name="LaButti K."/>
            <person name="Andreopoulos B."/>
            <person name="Lipzen A."/>
            <person name="Chen C."/>
            <person name="Yan M."/>
            <person name="Daum C."/>
            <person name="Ng V."/>
            <person name="Clum A."/>
            <person name="Steindorff A."/>
            <person name="Ohm R.A."/>
            <person name="Martin F."/>
            <person name="Silar P."/>
            <person name="Natvig D.O."/>
            <person name="Lalanne C."/>
            <person name="Gautier V."/>
            <person name="Ament-Velasquez S.L."/>
            <person name="Kruys A."/>
            <person name="Hutchinson M.I."/>
            <person name="Powell A.J."/>
            <person name="Barry K."/>
            <person name="Miller A.N."/>
            <person name="Grigoriev I.V."/>
            <person name="Debuchy R."/>
            <person name="Gladieux P."/>
            <person name="Hiltunen Thoren M."/>
            <person name="Johannesson H."/>
        </authorList>
    </citation>
    <scope>NUCLEOTIDE SEQUENCE</scope>
    <source>
        <strain evidence="2">CBS 955.72</strain>
    </source>
</reference>
<keyword evidence="1" id="KW-0812">Transmembrane</keyword>
<keyword evidence="1" id="KW-0472">Membrane</keyword>
<gene>
    <name evidence="2" type="ORF">B0T25DRAFT_202291</name>
</gene>
<feature type="transmembrane region" description="Helical" evidence="1">
    <location>
        <begin position="70"/>
        <end position="93"/>
    </location>
</feature>
<name>A0AAJ0HIR3_9PEZI</name>
<evidence type="ECO:0000256" key="1">
    <source>
        <dbReference type="SAM" id="Phobius"/>
    </source>
</evidence>
<evidence type="ECO:0000313" key="3">
    <source>
        <dbReference type="Proteomes" id="UP001275084"/>
    </source>
</evidence>
<dbReference type="EMBL" id="JAUIQD010000004">
    <property type="protein sequence ID" value="KAK3353119.1"/>
    <property type="molecule type" value="Genomic_DNA"/>
</dbReference>
<accession>A0AAJ0HIR3</accession>